<evidence type="ECO:0000256" key="3">
    <source>
        <dbReference type="ARBA" id="ARBA00022475"/>
    </source>
</evidence>
<dbReference type="GO" id="GO:0005886">
    <property type="term" value="C:plasma membrane"/>
    <property type="evidence" value="ECO:0007669"/>
    <property type="project" value="UniProtKB-SubCell"/>
</dbReference>
<dbReference type="Gene3D" id="1.10.3860.10">
    <property type="entry name" value="Sodium:dicarboxylate symporter"/>
    <property type="match status" value="1"/>
</dbReference>
<evidence type="ECO:0000256" key="4">
    <source>
        <dbReference type="ARBA" id="ARBA00022692"/>
    </source>
</evidence>
<dbReference type="InterPro" id="IPR036458">
    <property type="entry name" value="Na:dicarbo_symporter_sf"/>
</dbReference>
<reference evidence="7" key="1">
    <citation type="submission" date="2015-05" db="EMBL/GenBank/DDBJ databases">
        <title>The complete genome of Altererythrobacter atlanticus strain 26DY36.</title>
        <authorList>
            <person name="Wu Y.-H."/>
            <person name="Cheng H."/>
            <person name="Wu X.-W."/>
        </authorList>
    </citation>
    <scope>NUCLEOTIDE SEQUENCE [LARGE SCALE GENOMIC DNA]</scope>
    <source>
        <strain evidence="7">26DY36</strain>
    </source>
</reference>
<protein>
    <submittedName>
        <fullName evidence="7">Proton glutamate symport protein</fullName>
    </submittedName>
</protein>
<gene>
    <name evidence="7" type="primary">gltP_2</name>
    <name evidence="7" type="ORF">WYH_01597</name>
</gene>
<dbReference type="SUPFAM" id="SSF118215">
    <property type="entry name" value="Proton glutamate symport protein"/>
    <property type="match status" value="1"/>
</dbReference>
<comment type="subcellular location">
    <subcellularLocation>
        <location evidence="1">Cell membrane</location>
        <topology evidence="1">Multi-pass membrane protein</topology>
    </subcellularLocation>
</comment>
<evidence type="ECO:0000313" key="7">
    <source>
        <dbReference type="EMBL" id="AKH42634.1"/>
    </source>
</evidence>
<keyword evidence="5" id="KW-1133">Transmembrane helix</keyword>
<dbReference type="PANTHER" id="PTHR42865">
    <property type="entry name" value="PROTON/GLUTAMATE-ASPARTATE SYMPORTER"/>
    <property type="match status" value="1"/>
</dbReference>
<evidence type="ECO:0000256" key="6">
    <source>
        <dbReference type="ARBA" id="ARBA00023136"/>
    </source>
</evidence>
<sequence length="417" mass="42670">MAKSDDNETLQNIDLPAGWTFMALLVGLAFGWFLSGSEAAGPVRAVAGPVGTIWLRALQMTIIPLVAALLVAGIGRMVATARAGKMARRTLLTIAAVLAAGSLLSALVMPVLLDAFPIPGTAQAALMAGDAQPQTVPGIGAFFESLVAPNIIAAAASTAMLPLIVFFVALAVAITRLPDDQRNLMLNLFEALGNTMLVIIGWVLWLAPVGVFALAIGVGLRSGGGAFAALGHYILVVASLGLMVMIAAYGVAFFAARRSPAKFARAVLPSQAVALSTQSSLASLPAMLGSCRALGIRETTADFVLPLAVAIFRATSPAMNLAVAIYVAKLTGIELTPANIAAGAAVALVTTVGSVSLPGAISFVTSIGPIALAMGVPVEPLALLVAVEMLPDIMRTVGNVTMDVAVTAWVDRKPDEN</sequence>
<dbReference type="RefSeq" id="WP_046903400.1">
    <property type="nucleotide sequence ID" value="NZ_CP011452.2"/>
</dbReference>
<keyword evidence="4" id="KW-0812">Transmembrane</keyword>
<dbReference type="PANTHER" id="PTHR42865:SF7">
    <property type="entry name" value="PROTON_GLUTAMATE-ASPARTATE SYMPORTER"/>
    <property type="match status" value="1"/>
</dbReference>
<proteinExistence type="predicted"/>
<dbReference type="PATRIC" id="fig|1267766.3.peg.1606"/>
<dbReference type="PRINTS" id="PR00173">
    <property type="entry name" value="EDTRNSPORT"/>
</dbReference>
<dbReference type="Pfam" id="PF00375">
    <property type="entry name" value="SDF"/>
    <property type="match status" value="1"/>
</dbReference>
<dbReference type="OrthoDB" id="9766690at2"/>
<accession>A0A0F7KSR9</accession>
<evidence type="ECO:0000256" key="1">
    <source>
        <dbReference type="ARBA" id="ARBA00004651"/>
    </source>
</evidence>
<keyword evidence="3" id="KW-1003">Cell membrane</keyword>
<evidence type="ECO:0000256" key="5">
    <source>
        <dbReference type="ARBA" id="ARBA00022989"/>
    </source>
</evidence>
<keyword evidence="2" id="KW-0813">Transport</keyword>
<dbReference type="KEGG" id="aay:WYH_01597"/>
<keyword evidence="6" id="KW-0472">Membrane</keyword>
<name>A0A0F7KSR9_9SPHN</name>
<organism evidence="7 8">
    <name type="scientific">Croceibacterium atlanticum</name>
    <dbReference type="NCBI Taxonomy" id="1267766"/>
    <lineage>
        <taxon>Bacteria</taxon>
        <taxon>Pseudomonadati</taxon>
        <taxon>Pseudomonadota</taxon>
        <taxon>Alphaproteobacteria</taxon>
        <taxon>Sphingomonadales</taxon>
        <taxon>Erythrobacteraceae</taxon>
        <taxon>Croceibacterium</taxon>
    </lineage>
</organism>
<dbReference type="STRING" id="1267766.WYH_01597"/>
<dbReference type="AlphaFoldDB" id="A0A0F7KSR9"/>
<keyword evidence="8" id="KW-1185">Reference proteome</keyword>
<dbReference type="Proteomes" id="UP000034392">
    <property type="component" value="Chromosome"/>
</dbReference>
<dbReference type="GO" id="GO:0015293">
    <property type="term" value="F:symporter activity"/>
    <property type="evidence" value="ECO:0007669"/>
    <property type="project" value="UniProtKB-KW"/>
</dbReference>
<dbReference type="InterPro" id="IPR001991">
    <property type="entry name" value="Na-dicarboxylate_symporter"/>
</dbReference>
<dbReference type="EMBL" id="CP011452">
    <property type="protein sequence ID" value="AKH42634.1"/>
    <property type="molecule type" value="Genomic_DNA"/>
</dbReference>
<evidence type="ECO:0000256" key="2">
    <source>
        <dbReference type="ARBA" id="ARBA00022448"/>
    </source>
</evidence>
<evidence type="ECO:0000313" key="8">
    <source>
        <dbReference type="Proteomes" id="UP000034392"/>
    </source>
</evidence>